<keyword evidence="7" id="KW-1015">Disulfide bond</keyword>
<evidence type="ECO:0000256" key="8">
    <source>
        <dbReference type="ARBA" id="ARBA00023170"/>
    </source>
</evidence>
<feature type="non-terminal residue" evidence="15">
    <location>
        <position position="320"/>
    </location>
</feature>
<evidence type="ECO:0000313" key="16">
    <source>
        <dbReference type="Proteomes" id="UP000030746"/>
    </source>
</evidence>
<gene>
    <name evidence="15" type="ORF">LOTGIDRAFT_82265</name>
</gene>
<keyword evidence="6 13" id="KW-0472">Membrane</keyword>
<comment type="subcellular location">
    <subcellularLocation>
        <location evidence="1">Cell membrane</location>
        <topology evidence="1">Multi-pass membrane protein</topology>
    </subcellularLocation>
</comment>
<dbReference type="CTD" id="20252533"/>
<keyword evidence="2" id="KW-1003">Cell membrane</keyword>
<dbReference type="PANTHER" id="PTHR24248">
    <property type="entry name" value="ADRENERGIC RECEPTOR-RELATED G-PROTEIN COUPLED RECEPTOR"/>
    <property type="match status" value="1"/>
</dbReference>
<dbReference type="InterPro" id="IPR000276">
    <property type="entry name" value="GPCR_Rhodpsn"/>
</dbReference>
<sequence length="320" mass="35915">NWIILLMCPIVIFGLGGNLLVIMAISLEKRLQNVTNYFLLSLAVADFLVSLVVMPFSIINAFTGKSSKWLFGLVLCDIFVTADVLMCTASILHLCTISLERYIGIRYPLWTKNKTKSVVSMKIVLVWTISIAITSPITVLGLLEPQNVLMGDICALTNSHFIIYGSIFAFFIPLCIMLVMYGLTVKMLNQQAKLCNAKDGAPMMRRSTSTGHGKNKNNNHKNGNLERDKKDSVKKVNSVKTEQKATKVLGVVFLIFITCWAPFFIANIMTVLCKSCQLDTTMVTVFVWLGYVSSTLNPIIYTIFNRIFKMTFLKLLKCQY</sequence>
<dbReference type="CDD" id="cd15052">
    <property type="entry name" value="7tmA_5-HT2"/>
    <property type="match status" value="1"/>
</dbReference>
<evidence type="ECO:0000313" key="15">
    <source>
        <dbReference type="EMBL" id="ESO85908.1"/>
    </source>
</evidence>
<comment type="similarity">
    <text evidence="11">Belongs to the G-protein coupled receptor 1 family.</text>
</comment>
<dbReference type="Proteomes" id="UP000030746">
    <property type="component" value="Unassembled WGS sequence"/>
</dbReference>
<feature type="transmembrane region" description="Helical" evidence="13">
    <location>
        <begin position="281"/>
        <end position="304"/>
    </location>
</feature>
<dbReference type="HOGENOM" id="CLU_009579_11_3_1"/>
<evidence type="ECO:0000256" key="5">
    <source>
        <dbReference type="ARBA" id="ARBA00023040"/>
    </source>
</evidence>
<dbReference type="PROSITE" id="PS00237">
    <property type="entry name" value="G_PROTEIN_RECEP_F1_1"/>
    <property type="match status" value="1"/>
</dbReference>
<feature type="transmembrane region" description="Helical" evidence="13">
    <location>
        <begin position="37"/>
        <end position="63"/>
    </location>
</feature>
<evidence type="ECO:0000256" key="4">
    <source>
        <dbReference type="ARBA" id="ARBA00022989"/>
    </source>
</evidence>
<keyword evidence="16" id="KW-1185">Reference proteome</keyword>
<evidence type="ECO:0000256" key="9">
    <source>
        <dbReference type="ARBA" id="ARBA00023180"/>
    </source>
</evidence>
<dbReference type="GO" id="GO:0004993">
    <property type="term" value="F:G protein-coupled serotonin receptor activity"/>
    <property type="evidence" value="ECO:0007669"/>
    <property type="project" value="InterPro"/>
</dbReference>
<dbReference type="OMA" id="YRNGNEF"/>
<feature type="transmembrane region" description="Helical" evidence="13">
    <location>
        <begin position="248"/>
        <end position="269"/>
    </location>
</feature>
<keyword evidence="3 11" id="KW-0812">Transmembrane</keyword>
<keyword evidence="10 11" id="KW-0807">Transducer</keyword>
<evidence type="ECO:0000256" key="11">
    <source>
        <dbReference type="RuleBase" id="RU000688"/>
    </source>
</evidence>
<dbReference type="Pfam" id="PF00001">
    <property type="entry name" value="7tm_1"/>
    <property type="match status" value="1"/>
</dbReference>
<evidence type="ECO:0000256" key="6">
    <source>
        <dbReference type="ARBA" id="ARBA00023136"/>
    </source>
</evidence>
<organism evidence="15 16">
    <name type="scientific">Lottia gigantea</name>
    <name type="common">Giant owl limpet</name>
    <dbReference type="NCBI Taxonomy" id="225164"/>
    <lineage>
        <taxon>Eukaryota</taxon>
        <taxon>Metazoa</taxon>
        <taxon>Spiralia</taxon>
        <taxon>Lophotrochozoa</taxon>
        <taxon>Mollusca</taxon>
        <taxon>Gastropoda</taxon>
        <taxon>Patellogastropoda</taxon>
        <taxon>Lottioidea</taxon>
        <taxon>Lottiidae</taxon>
        <taxon>Lottia</taxon>
    </lineage>
</organism>
<dbReference type="GeneID" id="20252533"/>
<feature type="region of interest" description="Disordered" evidence="12">
    <location>
        <begin position="204"/>
        <end position="232"/>
    </location>
</feature>
<feature type="non-terminal residue" evidence="15">
    <location>
        <position position="1"/>
    </location>
</feature>
<dbReference type="InterPro" id="IPR002231">
    <property type="entry name" value="5HT_rcpt"/>
</dbReference>
<evidence type="ECO:0000256" key="3">
    <source>
        <dbReference type="ARBA" id="ARBA00022692"/>
    </source>
</evidence>
<feature type="transmembrane region" description="Helical" evidence="13">
    <location>
        <begin position="161"/>
        <end position="183"/>
    </location>
</feature>
<evidence type="ECO:0000256" key="7">
    <source>
        <dbReference type="ARBA" id="ARBA00023157"/>
    </source>
</evidence>
<evidence type="ECO:0000256" key="2">
    <source>
        <dbReference type="ARBA" id="ARBA00022475"/>
    </source>
</evidence>
<feature type="transmembrane region" description="Helical" evidence="13">
    <location>
        <begin position="6"/>
        <end position="25"/>
    </location>
</feature>
<feature type="transmembrane region" description="Helical" evidence="13">
    <location>
        <begin position="119"/>
        <end position="141"/>
    </location>
</feature>
<evidence type="ECO:0000256" key="12">
    <source>
        <dbReference type="SAM" id="MobiDB-lite"/>
    </source>
</evidence>
<keyword evidence="9" id="KW-0325">Glycoprotein</keyword>
<dbReference type="OrthoDB" id="10034726at2759"/>
<evidence type="ECO:0000256" key="1">
    <source>
        <dbReference type="ARBA" id="ARBA00004651"/>
    </source>
</evidence>
<dbReference type="EMBL" id="KB203219">
    <property type="protein sequence ID" value="ESO85908.1"/>
    <property type="molecule type" value="Genomic_DNA"/>
</dbReference>
<dbReference type="RefSeq" id="XP_009063370.1">
    <property type="nucleotide sequence ID" value="XM_009065122.1"/>
</dbReference>
<name>V3Z5B0_LOTGI</name>
<evidence type="ECO:0000259" key="14">
    <source>
        <dbReference type="PROSITE" id="PS50262"/>
    </source>
</evidence>
<dbReference type="KEGG" id="lgi:LOTGIDRAFT_82265"/>
<dbReference type="AlphaFoldDB" id="V3Z5B0"/>
<dbReference type="GO" id="GO:0001591">
    <property type="term" value="F:dopamine neurotransmitter receptor activity, coupled via Gi/Go"/>
    <property type="evidence" value="ECO:0007669"/>
    <property type="project" value="TreeGrafter"/>
</dbReference>
<feature type="transmembrane region" description="Helical" evidence="13">
    <location>
        <begin position="69"/>
        <end position="99"/>
    </location>
</feature>
<dbReference type="InterPro" id="IPR017452">
    <property type="entry name" value="GPCR_Rhodpsn_7TM"/>
</dbReference>
<evidence type="ECO:0000256" key="13">
    <source>
        <dbReference type="SAM" id="Phobius"/>
    </source>
</evidence>
<dbReference type="FunFam" id="1.20.1070.10:FF:000523">
    <property type="entry name" value="5-hydroxytryptamine receptor 2B"/>
    <property type="match status" value="1"/>
</dbReference>
<dbReference type="PANTHER" id="PTHR24248:SF125">
    <property type="entry name" value="DOPAMINE D2-LIKE RECEPTOR"/>
    <property type="match status" value="1"/>
</dbReference>
<proteinExistence type="inferred from homology"/>
<feature type="compositionally biased region" description="Basic and acidic residues" evidence="12">
    <location>
        <begin position="223"/>
        <end position="232"/>
    </location>
</feature>
<accession>V3Z5B0</accession>
<dbReference type="GO" id="GO:0005886">
    <property type="term" value="C:plasma membrane"/>
    <property type="evidence" value="ECO:0007669"/>
    <property type="project" value="UniProtKB-SubCell"/>
</dbReference>
<dbReference type="SUPFAM" id="SSF81321">
    <property type="entry name" value="Family A G protein-coupled receptor-like"/>
    <property type="match status" value="1"/>
</dbReference>
<keyword evidence="8 11" id="KW-0675">Receptor</keyword>
<dbReference type="PRINTS" id="PR00237">
    <property type="entry name" value="GPCRRHODOPSN"/>
</dbReference>
<dbReference type="PROSITE" id="PS50262">
    <property type="entry name" value="G_PROTEIN_RECEP_F1_2"/>
    <property type="match status" value="1"/>
</dbReference>
<feature type="domain" description="G-protein coupled receptors family 1 profile" evidence="14">
    <location>
        <begin position="17"/>
        <end position="301"/>
    </location>
</feature>
<dbReference type="Gene3D" id="1.20.1070.10">
    <property type="entry name" value="Rhodopsin 7-helix transmembrane proteins"/>
    <property type="match status" value="1"/>
</dbReference>
<protein>
    <recommendedName>
        <fullName evidence="14">G-protein coupled receptors family 1 profile domain-containing protein</fullName>
    </recommendedName>
</protein>
<keyword evidence="5 11" id="KW-0297">G-protein coupled receptor</keyword>
<reference evidence="15 16" key="1">
    <citation type="journal article" date="2013" name="Nature">
        <title>Insights into bilaterian evolution from three spiralian genomes.</title>
        <authorList>
            <person name="Simakov O."/>
            <person name="Marletaz F."/>
            <person name="Cho S.J."/>
            <person name="Edsinger-Gonzales E."/>
            <person name="Havlak P."/>
            <person name="Hellsten U."/>
            <person name="Kuo D.H."/>
            <person name="Larsson T."/>
            <person name="Lv J."/>
            <person name="Arendt D."/>
            <person name="Savage R."/>
            <person name="Osoegawa K."/>
            <person name="de Jong P."/>
            <person name="Grimwood J."/>
            <person name="Chapman J.A."/>
            <person name="Shapiro H."/>
            <person name="Aerts A."/>
            <person name="Otillar R.P."/>
            <person name="Terry A.Y."/>
            <person name="Boore J.L."/>
            <person name="Grigoriev I.V."/>
            <person name="Lindberg D.R."/>
            <person name="Seaver E.C."/>
            <person name="Weisblat D.A."/>
            <person name="Putnam N.H."/>
            <person name="Rokhsar D.S."/>
        </authorList>
    </citation>
    <scope>NUCLEOTIDE SEQUENCE [LARGE SCALE GENOMIC DNA]</scope>
</reference>
<dbReference type="STRING" id="225164.V3Z5B0"/>
<evidence type="ECO:0000256" key="10">
    <source>
        <dbReference type="ARBA" id="ARBA00023224"/>
    </source>
</evidence>
<dbReference type="GO" id="GO:0045202">
    <property type="term" value="C:synapse"/>
    <property type="evidence" value="ECO:0007669"/>
    <property type="project" value="GOC"/>
</dbReference>
<dbReference type="PRINTS" id="PR01101">
    <property type="entry name" value="5HTRECEPTOR"/>
</dbReference>
<dbReference type="SMART" id="SM01381">
    <property type="entry name" value="7TM_GPCR_Srsx"/>
    <property type="match status" value="1"/>
</dbReference>
<keyword evidence="4 13" id="KW-1133">Transmembrane helix</keyword>